<keyword evidence="6" id="KW-0317">Glutathione biosynthesis</keyword>
<feature type="active site" description="Nucleophile" evidence="4">
    <location>
        <position position="415"/>
    </location>
</feature>
<dbReference type="GO" id="GO:0006751">
    <property type="term" value="P:glutathione catabolic process"/>
    <property type="evidence" value="ECO:0007669"/>
    <property type="project" value="UniProtKB-UniRule"/>
</dbReference>
<evidence type="ECO:0000256" key="7">
    <source>
        <dbReference type="SAM" id="MobiDB-lite"/>
    </source>
</evidence>
<comment type="catalytic activity">
    <reaction evidence="2 6">
        <text>glutathione + H2O = L-cysteinylglycine + L-glutamate</text>
        <dbReference type="Rhea" id="RHEA:28807"/>
        <dbReference type="ChEBI" id="CHEBI:15377"/>
        <dbReference type="ChEBI" id="CHEBI:29985"/>
        <dbReference type="ChEBI" id="CHEBI:57925"/>
        <dbReference type="ChEBI" id="CHEBI:61694"/>
        <dbReference type="EC" id="3.4.19.13"/>
    </reaction>
</comment>
<sequence>MDDWPRRWACCWCGRSEKRGIRVTRDRIQKSQSSSETYSQKQETRTTVARREPMSFSAKGIVHRSTVTGRRGMIASAHPLASLAGVRVMMEGGNAIDAVVAVAAALNVVEPYMSGLGGDGYMHIYSAREQEHTILDYMGRSPYGATFEEVGDAESRARGPRSPLVPGSCGGWLAALERYGTMDAATVFRPAIEYAEQGFPLTVKNAEFTEFNVPEMLKYPATVEAYLPHGRAPVAGELMIQPDLAKSMRAIAEGGADVFYRGEIANKLVRYMEENGGLITHRDLEDFAVEWQEPVSVSYRGFRVYAPPPPCQAVQYLETLNIMEGFDVAEMGHNRAGTLHRFIEAAKLAQADRAEYTGLEDVPTAGLLSKEYAAQRRAEIGSQARPSGGERYTSEKMEDEVLAGDPRRWMRTECTTHFSAIDAAGNAVAITQSLGAGFGSAVVVPGTGIALNNFLNWFDGDPQSPNVIGPGRKIEMCMSPAQVWDEQGLRFLIGTPGSYGILQTTPQMIMNVIDHDLNIQAAIEAPRVKSTSPGTQVDVETRIGEDVLLALTQMGHRLNRLGPWNAEVGGGQGIMVDPENGGFMGGADPRRDGYALGW</sequence>
<dbReference type="EC" id="3.4.19.13" evidence="6"/>
<dbReference type="UniPathway" id="UPA00204"/>
<keyword evidence="6 8" id="KW-0808">Transferase</keyword>
<keyword evidence="6" id="KW-0865">Zymogen</keyword>
<accession>A0A6B1D9Y5</accession>
<proteinExistence type="inferred from homology"/>
<feature type="compositionally biased region" description="Polar residues" evidence="7">
    <location>
        <begin position="30"/>
        <end position="47"/>
    </location>
</feature>
<comment type="catalytic activity">
    <reaction evidence="3 6">
        <text>an N-terminal (5-L-glutamyl)-[peptide] + an alpha-amino acid = 5-L-glutamyl amino acid + an N-terminal L-alpha-aminoacyl-[peptide]</text>
        <dbReference type="Rhea" id="RHEA:23904"/>
        <dbReference type="Rhea" id="RHEA-COMP:9780"/>
        <dbReference type="Rhea" id="RHEA-COMP:9795"/>
        <dbReference type="ChEBI" id="CHEBI:77644"/>
        <dbReference type="ChEBI" id="CHEBI:78597"/>
        <dbReference type="ChEBI" id="CHEBI:78599"/>
        <dbReference type="ChEBI" id="CHEBI:78608"/>
        <dbReference type="EC" id="2.3.2.2"/>
    </reaction>
</comment>
<dbReference type="Gene3D" id="3.60.20.40">
    <property type="match status" value="1"/>
</dbReference>
<feature type="binding site" evidence="5">
    <location>
        <position position="498"/>
    </location>
    <ligand>
        <name>L-glutamate</name>
        <dbReference type="ChEBI" id="CHEBI:29985"/>
    </ligand>
</feature>
<dbReference type="InterPro" id="IPR043137">
    <property type="entry name" value="GGT_ssub_C"/>
</dbReference>
<dbReference type="GO" id="GO:0036374">
    <property type="term" value="F:glutathione hydrolase activity"/>
    <property type="evidence" value="ECO:0007669"/>
    <property type="project" value="UniProtKB-UniRule"/>
</dbReference>
<dbReference type="EC" id="2.3.2.2" evidence="6"/>
<comment type="PTM">
    <text evidence="6">Cleaved by autocatalysis into a large and a small subunit.</text>
</comment>
<name>A0A6B1D9Y5_9CHLR</name>
<feature type="region of interest" description="Disordered" evidence="7">
    <location>
        <begin position="26"/>
        <end position="48"/>
    </location>
</feature>
<dbReference type="AlphaFoldDB" id="A0A6B1D9Y5"/>
<dbReference type="GO" id="GO:0006750">
    <property type="term" value="P:glutathione biosynthetic process"/>
    <property type="evidence" value="ECO:0007669"/>
    <property type="project" value="UniProtKB-KW"/>
</dbReference>
<comment type="caution">
    <text evidence="8">The sequence shown here is derived from an EMBL/GenBank/DDBJ whole genome shotgun (WGS) entry which is preliminary data.</text>
</comment>
<protein>
    <recommendedName>
        <fullName evidence="6">Glutathione hydrolase proenzyme</fullName>
        <ecNumber evidence="6">2.3.2.2</ecNumber>
        <ecNumber evidence="6">3.4.19.13</ecNumber>
    </recommendedName>
    <component>
        <recommendedName>
            <fullName evidence="6">Glutathione hydrolase large chain</fullName>
        </recommendedName>
    </component>
    <component>
        <recommendedName>
            <fullName evidence="6">Glutathione hydrolase small chain</fullName>
        </recommendedName>
    </component>
</protein>
<dbReference type="SUPFAM" id="SSF56235">
    <property type="entry name" value="N-terminal nucleophile aminohydrolases (Ntn hydrolases)"/>
    <property type="match status" value="1"/>
</dbReference>
<dbReference type="NCBIfam" id="TIGR00066">
    <property type="entry name" value="g_glut_trans"/>
    <property type="match status" value="1"/>
</dbReference>
<dbReference type="PANTHER" id="PTHR43881">
    <property type="entry name" value="GAMMA-GLUTAMYLTRANSPEPTIDASE (AFU_ORTHOLOGUE AFUA_4G13580)"/>
    <property type="match status" value="1"/>
</dbReference>
<dbReference type="Gene3D" id="1.10.246.230">
    <property type="match status" value="1"/>
</dbReference>
<comment type="subunit">
    <text evidence="6">This enzyme consists of two polypeptide chains, which are synthesized in precursor form from a single polypeptide.</text>
</comment>
<dbReference type="PANTHER" id="PTHR43881:SF5">
    <property type="entry name" value="GAMMA-GLUTAMYLTRANSPEPTIDASE"/>
    <property type="match status" value="1"/>
</dbReference>
<evidence type="ECO:0000313" key="8">
    <source>
        <dbReference type="EMBL" id="MYC96192.1"/>
    </source>
</evidence>
<comment type="pathway">
    <text evidence="6">Sulfur metabolism; glutathione metabolism.</text>
</comment>
<evidence type="ECO:0000256" key="6">
    <source>
        <dbReference type="RuleBase" id="RU368036"/>
    </source>
</evidence>
<dbReference type="PRINTS" id="PR01210">
    <property type="entry name" value="GGTRANSPTASE"/>
</dbReference>
<evidence type="ECO:0000256" key="4">
    <source>
        <dbReference type="PIRSR" id="PIRSR600101-1"/>
    </source>
</evidence>
<dbReference type="InterPro" id="IPR000101">
    <property type="entry name" value="GGT_peptidase"/>
</dbReference>
<gene>
    <name evidence="8" type="primary">ggt</name>
    <name evidence="8" type="ORF">F4X14_14610</name>
</gene>
<dbReference type="EMBL" id="VXMH01000075">
    <property type="protein sequence ID" value="MYC96192.1"/>
    <property type="molecule type" value="Genomic_DNA"/>
</dbReference>
<dbReference type="Pfam" id="PF01019">
    <property type="entry name" value="G_glu_transpept"/>
    <property type="match status" value="1"/>
</dbReference>
<comment type="similarity">
    <text evidence="6">Belongs to the gamma-glutamyltransferase family.</text>
</comment>
<organism evidence="8">
    <name type="scientific">Caldilineaceae bacterium SB0661_bin_32</name>
    <dbReference type="NCBI Taxonomy" id="2605255"/>
    <lineage>
        <taxon>Bacteria</taxon>
        <taxon>Bacillati</taxon>
        <taxon>Chloroflexota</taxon>
        <taxon>Caldilineae</taxon>
        <taxon>Caldilineales</taxon>
        <taxon>Caldilineaceae</taxon>
    </lineage>
</organism>
<reference evidence="8" key="1">
    <citation type="submission" date="2019-09" db="EMBL/GenBank/DDBJ databases">
        <title>Characterisation of the sponge microbiome using genome-centric metagenomics.</title>
        <authorList>
            <person name="Engelberts J.P."/>
            <person name="Robbins S.J."/>
            <person name="De Goeij J.M."/>
            <person name="Aranda M."/>
            <person name="Bell S.C."/>
            <person name="Webster N.S."/>
        </authorList>
    </citation>
    <scope>NUCLEOTIDE SEQUENCE</scope>
    <source>
        <strain evidence="8">SB0661_bin_32</strain>
    </source>
</reference>
<keyword evidence="6" id="KW-0378">Hydrolase</keyword>
<dbReference type="InterPro" id="IPR029055">
    <property type="entry name" value="Ntn_hydrolases_N"/>
</dbReference>
<evidence type="ECO:0000256" key="2">
    <source>
        <dbReference type="ARBA" id="ARBA00001089"/>
    </source>
</evidence>
<evidence type="ECO:0000256" key="3">
    <source>
        <dbReference type="ARBA" id="ARBA00047417"/>
    </source>
</evidence>
<feature type="region of interest" description="Disordered" evidence="7">
    <location>
        <begin position="379"/>
        <end position="398"/>
    </location>
</feature>
<keyword evidence="6 8" id="KW-0012">Acyltransferase</keyword>
<evidence type="ECO:0000256" key="1">
    <source>
        <dbReference type="ARBA" id="ARBA00001049"/>
    </source>
</evidence>
<evidence type="ECO:0000256" key="5">
    <source>
        <dbReference type="PIRSR" id="PIRSR600101-2"/>
    </source>
</evidence>
<dbReference type="GO" id="GO:0103068">
    <property type="term" value="F:leukotriene C4 gamma-glutamyl transferase activity"/>
    <property type="evidence" value="ECO:0007669"/>
    <property type="project" value="UniProtKB-EC"/>
</dbReference>
<comment type="catalytic activity">
    <reaction evidence="1 6">
        <text>an S-substituted glutathione + H2O = an S-substituted L-cysteinylglycine + L-glutamate</text>
        <dbReference type="Rhea" id="RHEA:59468"/>
        <dbReference type="ChEBI" id="CHEBI:15377"/>
        <dbReference type="ChEBI" id="CHEBI:29985"/>
        <dbReference type="ChEBI" id="CHEBI:90779"/>
        <dbReference type="ChEBI" id="CHEBI:143103"/>
        <dbReference type="EC" id="3.4.19.13"/>
    </reaction>
</comment>
<dbReference type="InterPro" id="IPR052896">
    <property type="entry name" value="GGT-like_enzyme"/>
</dbReference>